<evidence type="ECO:0000313" key="3">
    <source>
        <dbReference type="Proteomes" id="UP000633263"/>
    </source>
</evidence>
<sequence length="110" mass="12605">MWVQQDQNKARSWNGFSWVVDKESCGSSEYLIALSDQDGAVVCEILNEGGVDEYLDKVINQQRTVGYLLFFIIFLSIIFVIRLHRVAEYAKKISERVDSGESRQLEIEGL</sequence>
<dbReference type="Pfam" id="PF19723">
    <property type="entry name" value="DUF6216"/>
    <property type="match status" value="1"/>
</dbReference>
<organism evidence="2 3">
    <name type="scientific">Halopseudomonas pertucinogena</name>
    <dbReference type="NCBI Taxonomy" id="86175"/>
    <lineage>
        <taxon>Bacteria</taxon>
        <taxon>Pseudomonadati</taxon>
        <taxon>Pseudomonadota</taxon>
        <taxon>Gammaproteobacteria</taxon>
        <taxon>Pseudomonadales</taxon>
        <taxon>Pseudomonadaceae</taxon>
        <taxon>Halopseudomonas</taxon>
    </lineage>
</organism>
<keyword evidence="1" id="KW-0472">Membrane</keyword>
<dbReference type="EMBL" id="BMNN01000001">
    <property type="protein sequence ID" value="GGI88201.1"/>
    <property type="molecule type" value="Genomic_DNA"/>
</dbReference>
<dbReference type="InterPro" id="IPR046188">
    <property type="entry name" value="DUF6216"/>
</dbReference>
<reference evidence="3" key="1">
    <citation type="journal article" date="2019" name="Int. J. Syst. Evol. Microbiol.">
        <title>The Global Catalogue of Microorganisms (GCM) 10K type strain sequencing project: providing services to taxonomists for standard genome sequencing and annotation.</title>
        <authorList>
            <consortium name="The Broad Institute Genomics Platform"/>
            <consortium name="The Broad Institute Genome Sequencing Center for Infectious Disease"/>
            <person name="Wu L."/>
            <person name="Ma J."/>
        </authorList>
    </citation>
    <scope>NUCLEOTIDE SEQUENCE [LARGE SCALE GENOMIC DNA]</scope>
    <source>
        <strain evidence="3">JCM 11590</strain>
    </source>
</reference>
<keyword evidence="1" id="KW-0812">Transmembrane</keyword>
<evidence type="ECO:0000313" key="2">
    <source>
        <dbReference type="EMBL" id="GGI88201.1"/>
    </source>
</evidence>
<feature type="transmembrane region" description="Helical" evidence="1">
    <location>
        <begin position="64"/>
        <end position="83"/>
    </location>
</feature>
<gene>
    <name evidence="2" type="ORF">GCM10009083_00710</name>
</gene>
<dbReference type="Proteomes" id="UP000633263">
    <property type="component" value="Unassembled WGS sequence"/>
</dbReference>
<protein>
    <submittedName>
        <fullName evidence="2">Uncharacterized protein</fullName>
    </submittedName>
</protein>
<keyword evidence="3" id="KW-1185">Reference proteome</keyword>
<evidence type="ECO:0000256" key="1">
    <source>
        <dbReference type="SAM" id="Phobius"/>
    </source>
</evidence>
<proteinExistence type="predicted"/>
<keyword evidence="1" id="KW-1133">Transmembrane helix</keyword>
<accession>A0ABQ2CGA7</accession>
<comment type="caution">
    <text evidence="2">The sequence shown here is derived from an EMBL/GenBank/DDBJ whole genome shotgun (WGS) entry which is preliminary data.</text>
</comment>
<name>A0ABQ2CGA7_9GAMM</name>